<dbReference type="Gene3D" id="2.60.40.10">
    <property type="entry name" value="Immunoglobulins"/>
    <property type="match status" value="4"/>
</dbReference>
<dbReference type="OrthoDB" id="923194at2"/>
<evidence type="ECO:0000313" key="2">
    <source>
        <dbReference type="EMBL" id="SMO36358.1"/>
    </source>
</evidence>
<accession>A0A521ANI4</accession>
<reference evidence="2 3" key="1">
    <citation type="submission" date="2017-05" db="EMBL/GenBank/DDBJ databases">
        <authorList>
            <person name="Varghese N."/>
            <person name="Submissions S."/>
        </authorList>
    </citation>
    <scope>NUCLEOTIDE SEQUENCE [LARGE SCALE GENOMIC DNA]</scope>
    <source>
        <strain evidence="2 3">DSM 27040</strain>
    </source>
</reference>
<dbReference type="InterPro" id="IPR013783">
    <property type="entry name" value="Ig-like_fold"/>
</dbReference>
<protein>
    <recommendedName>
        <fullName evidence="4">Fibronectin type 3 domain-containing protein</fullName>
    </recommendedName>
</protein>
<dbReference type="InterPro" id="IPR036116">
    <property type="entry name" value="FN3_sf"/>
</dbReference>
<feature type="chain" id="PRO_5021849613" description="Fibronectin type 3 domain-containing protein" evidence="1">
    <location>
        <begin position="25"/>
        <end position="699"/>
    </location>
</feature>
<keyword evidence="1" id="KW-0732">Signal</keyword>
<dbReference type="SUPFAM" id="SSF49265">
    <property type="entry name" value="Fibronectin type III"/>
    <property type="match status" value="1"/>
</dbReference>
<dbReference type="Proteomes" id="UP000319040">
    <property type="component" value="Unassembled WGS sequence"/>
</dbReference>
<evidence type="ECO:0000313" key="3">
    <source>
        <dbReference type="Proteomes" id="UP000319040"/>
    </source>
</evidence>
<gene>
    <name evidence="2" type="ORF">SAMN06265379_101278</name>
</gene>
<dbReference type="RefSeq" id="WP_142531674.1">
    <property type="nucleotide sequence ID" value="NZ_FXTB01000001.1"/>
</dbReference>
<evidence type="ECO:0008006" key="4">
    <source>
        <dbReference type="Google" id="ProtNLM"/>
    </source>
</evidence>
<dbReference type="EMBL" id="FXTB01000001">
    <property type="protein sequence ID" value="SMO36358.1"/>
    <property type="molecule type" value="Genomic_DNA"/>
</dbReference>
<organism evidence="2 3">
    <name type="scientific">Saccharicrinis carchari</name>
    <dbReference type="NCBI Taxonomy" id="1168039"/>
    <lineage>
        <taxon>Bacteria</taxon>
        <taxon>Pseudomonadati</taxon>
        <taxon>Bacteroidota</taxon>
        <taxon>Bacteroidia</taxon>
        <taxon>Marinilabiliales</taxon>
        <taxon>Marinilabiliaceae</taxon>
        <taxon>Saccharicrinis</taxon>
    </lineage>
</organism>
<dbReference type="AlphaFoldDB" id="A0A521ANI4"/>
<feature type="signal peptide" evidence="1">
    <location>
        <begin position="1"/>
        <end position="24"/>
    </location>
</feature>
<keyword evidence="3" id="KW-1185">Reference proteome</keyword>
<evidence type="ECO:0000256" key="1">
    <source>
        <dbReference type="SAM" id="SignalP"/>
    </source>
</evidence>
<name>A0A521ANI4_SACCC</name>
<sequence>MKNKIIYLTSVLVALFVFSPQAMAQNDEFTSTIKTRGRFVEDKGIELRFFPDRRAILNTGLKTGFIIERADGNNNNFIEIARLQPFTDEQWENAIDAAEGNPETQDYLDLAWNFLKSATTPSGGSFNFSSGISDMRTQRANEDFEYAVFVLSAIREAKVAEALALSFIDSDISKGETYTYRVKTIGSHPLYSVIPEPYTLKAIANDKAYKNEVYVYEGDTELNFVWEETEDLTGYFVERKAPGENSFTPLNEAPLYNISDKVSDDMVRGSYQDDSLTNYQLYAYRFYANNLYGEKLLVAEVEAMPRDRTPPGQPFLEKPEHTAPREVEVKWQMNDVAPDLMGFAVGRSDKPEGNFTLLQNELLPASTRSFVDTSFVVGARNYYVVQAVDTAFNVSSSLPVAVTLIDTVPPIQPIIESALIDSLGVVTLNMTQNPEKDLMGYRLFRANDPEHEFSVISEGFLEVDSMDNPVQLIYTDTVTLNSLTPSIFYRVKALDFNYNQSDFSDIMKVERPDTIPPTTPVFKRLVNSTNQIELHFALSASKDVAAHQLYRKESMDAPWVVYANLETTQKTFIDREAEQGVTYYYSLRALDNSGLYSDYAHPVFGKAYDDGVRDTVTNLTLSEEDGNITLTWDYANLDDDTFFVVFKAGEKGRLRGYKRTNELSFSDRIGNEESVTYAIRTHTNDGGQSKLSETVSFEP</sequence>
<proteinExistence type="predicted"/>